<keyword evidence="2" id="KW-1185">Reference proteome</keyword>
<dbReference type="Proteomes" id="UP001162162">
    <property type="component" value="Unassembled WGS sequence"/>
</dbReference>
<dbReference type="EMBL" id="JAPWTK010000009">
    <property type="protein sequence ID" value="KAJ8960304.1"/>
    <property type="molecule type" value="Genomic_DNA"/>
</dbReference>
<comment type="caution">
    <text evidence="1">The sequence shown here is derived from an EMBL/GenBank/DDBJ whole genome shotgun (WGS) entry which is preliminary data.</text>
</comment>
<dbReference type="AlphaFoldDB" id="A0AAV8Z925"/>
<reference evidence="1" key="1">
    <citation type="journal article" date="2023" name="Insect Mol. Biol.">
        <title>Genome sequencing provides insights into the evolution of gene families encoding plant cell wall-degrading enzymes in longhorned beetles.</title>
        <authorList>
            <person name="Shin N.R."/>
            <person name="Okamura Y."/>
            <person name="Kirsch R."/>
            <person name="Pauchet Y."/>
        </authorList>
    </citation>
    <scope>NUCLEOTIDE SEQUENCE</scope>
    <source>
        <strain evidence="1">AMC_N1</strain>
    </source>
</reference>
<name>A0AAV8Z925_9CUCU</name>
<protein>
    <submittedName>
        <fullName evidence="1">Uncharacterized protein</fullName>
    </submittedName>
</protein>
<proteinExistence type="predicted"/>
<sequence length="197" mass="21884">MLTECDARASVDATVTSGRGERATWSDRVADEDEYRVEEWLLLNRINGQRTYRSWVSIGGNNDHFGVQQIDVGCWTGDASLDGCRVDGGIREAVPEHRASARISGLNRRRYRIDKGVLEGDIGGGGKRLLLYGKQMITIGSETGHIKSSSGRRRVAKKRFHSIYGRKAAKRNYQNENGMLQGFRSSEEITASSGCDK</sequence>
<gene>
    <name evidence="1" type="ORF">NQ318_004030</name>
</gene>
<evidence type="ECO:0000313" key="1">
    <source>
        <dbReference type="EMBL" id="KAJ8960304.1"/>
    </source>
</evidence>
<organism evidence="1 2">
    <name type="scientific">Aromia moschata</name>
    <dbReference type="NCBI Taxonomy" id="1265417"/>
    <lineage>
        <taxon>Eukaryota</taxon>
        <taxon>Metazoa</taxon>
        <taxon>Ecdysozoa</taxon>
        <taxon>Arthropoda</taxon>
        <taxon>Hexapoda</taxon>
        <taxon>Insecta</taxon>
        <taxon>Pterygota</taxon>
        <taxon>Neoptera</taxon>
        <taxon>Endopterygota</taxon>
        <taxon>Coleoptera</taxon>
        <taxon>Polyphaga</taxon>
        <taxon>Cucujiformia</taxon>
        <taxon>Chrysomeloidea</taxon>
        <taxon>Cerambycidae</taxon>
        <taxon>Cerambycinae</taxon>
        <taxon>Callichromatini</taxon>
        <taxon>Aromia</taxon>
    </lineage>
</organism>
<evidence type="ECO:0000313" key="2">
    <source>
        <dbReference type="Proteomes" id="UP001162162"/>
    </source>
</evidence>
<accession>A0AAV8Z925</accession>